<proteinExistence type="predicted"/>
<feature type="compositionally biased region" description="Pro residues" evidence="1">
    <location>
        <begin position="31"/>
        <end position="40"/>
    </location>
</feature>
<dbReference type="PANTHER" id="PTHR35166">
    <property type="entry name" value="OS05G0193700 PROTEIN-RELATED"/>
    <property type="match status" value="1"/>
</dbReference>
<dbReference type="STRING" id="77586.A0A0D9WDV1"/>
<dbReference type="HOGENOM" id="CLU_118302_0_0_1"/>
<dbReference type="EnsemblPlants" id="LPERR05G05860.1">
    <property type="protein sequence ID" value="LPERR05G05860.1"/>
    <property type="gene ID" value="LPERR05G05860"/>
</dbReference>
<reference evidence="2" key="3">
    <citation type="submission" date="2015-04" db="UniProtKB">
        <authorList>
            <consortium name="EnsemblPlants"/>
        </authorList>
    </citation>
    <scope>IDENTIFICATION</scope>
</reference>
<sequence length="159" mass="17924">MSAAAAAEATGEARADATAAATGGDDGELLSPPPPPPPPSRMIQMPPEYVDWVLSQKRDAHYPDPEENPITRTNNPIKLPGLSAEWIEKDRERILTAAALFKQFDEFQDQVRTEVAEKGVYEVSEDYFVRKAEYEAWLDKKWAEYDFSRISFADEEDED</sequence>
<feature type="region of interest" description="Disordered" evidence="1">
    <location>
        <begin position="1"/>
        <end position="46"/>
    </location>
</feature>
<dbReference type="AlphaFoldDB" id="A0A0D9WDV1"/>
<dbReference type="PANTHER" id="PTHR35166:SF11">
    <property type="entry name" value="OS05G0151550 PROTEIN"/>
    <property type="match status" value="1"/>
</dbReference>
<reference evidence="3" key="2">
    <citation type="submission" date="2013-12" db="EMBL/GenBank/DDBJ databases">
        <authorList>
            <person name="Yu Y."/>
            <person name="Lee S."/>
            <person name="de Baynast K."/>
            <person name="Wissotski M."/>
            <person name="Liu L."/>
            <person name="Talag J."/>
            <person name="Goicoechea J."/>
            <person name="Angelova A."/>
            <person name="Jetty R."/>
            <person name="Kudrna D."/>
            <person name="Golser W."/>
            <person name="Rivera L."/>
            <person name="Zhang J."/>
            <person name="Wing R."/>
        </authorList>
    </citation>
    <scope>NUCLEOTIDE SEQUENCE</scope>
</reference>
<dbReference type="Proteomes" id="UP000032180">
    <property type="component" value="Chromosome 5"/>
</dbReference>
<feature type="compositionally biased region" description="Low complexity" evidence="1">
    <location>
        <begin position="1"/>
        <end position="23"/>
    </location>
</feature>
<name>A0A0D9WDV1_9ORYZ</name>
<evidence type="ECO:0000256" key="1">
    <source>
        <dbReference type="SAM" id="MobiDB-lite"/>
    </source>
</evidence>
<reference evidence="2 3" key="1">
    <citation type="submission" date="2012-08" db="EMBL/GenBank/DDBJ databases">
        <title>Oryza genome evolution.</title>
        <authorList>
            <person name="Wing R.A."/>
        </authorList>
    </citation>
    <scope>NUCLEOTIDE SEQUENCE</scope>
</reference>
<keyword evidence="3" id="KW-1185">Reference proteome</keyword>
<organism evidence="2 3">
    <name type="scientific">Leersia perrieri</name>
    <dbReference type="NCBI Taxonomy" id="77586"/>
    <lineage>
        <taxon>Eukaryota</taxon>
        <taxon>Viridiplantae</taxon>
        <taxon>Streptophyta</taxon>
        <taxon>Embryophyta</taxon>
        <taxon>Tracheophyta</taxon>
        <taxon>Spermatophyta</taxon>
        <taxon>Magnoliopsida</taxon>
        <taxon>Liliopsida</taxon>
        <taxon>Poales</taxon>
        <taxon>Poaceae</taxon>
        <taxon>BOP clade</taxon>
        <taxon>Oryzoideae</taxon>
        <taxon>Oryzeae</taxon>
        <taxon>Oryzinae</taxon>
        <taxon>Leersia</taxon>
    </lineage>
</organism>
<feature type="region of interest" description="Disordered" evidence="1">
    <location>
        <begin position="58"/>
        <end position="77"/>
    </location>
</feature>
<evidence type="ECO:0000313" key="2">
    <source>
        <dbReference type="EnsemblPlants" id="LPERR05G05860.1"/>
    </source>
</evidence>
<protein>
    <submittedName>
        <fullName evidence="2">Uncharacterized protein</fullName>
    </submittedName>
</protein>
<accession>A0A0D9WDV1</accession>
<evidence type="ECO:0000313" key="3">
    <source>
        <dbReference type="Proteomes" id="UP000032180"/>
    </source>
</evidence>
<dbReference type="Gramene" id="LPERR05G05860.1">
    <property type="protein sequence ID" value="LPERR05G05860.1"/>
    <property type="gene ID" value="LPERR05G05860"/>
</dbReference>